<dbReference type="PANTHER" id="PTHR33699:SF3">
    <property type="entry name" value="OS06G0347300 PROTEIN"/>
    <property type="match status" value="1"/>
</dbReference>
<dbReference type="RefSeq" id="XP_016703745.1">
    <property type="nucleotide sequence ID" value="XM_016848256.2"/>
</dbReference>
<evidence type="ECO:0000313" key="3">
    <source>
        <dbReference type="RefSeq" id="XP_016703745.1"/>
    </source>
</evidence>
<evidence type="ECO:0000256" key="1">
    <source>
        <dbReference type="SAM" id="MobiDB-lite"/>
    </source>
</evidence>
<dbReference type="GeneID" id="107918673"/>
<accession>A0A1U8KMS9</accession>
<gene>
    <name evidence="3" type="primary">LOC107918673</name>
</gene>
<organism evidence="2 3">
    <name type="scientific">Gossypium hirsutum</name>
    <name type="common">Upland cotton</name>
    <name type="synonym">Gossypium mexicanum</name>
    <dbReference type="NCBI Taxonomy" id="3635"/>
    <lineage>
        <taxon>Eukaryota</taxon>
        <taxon>Viridiplantae</taxon>
        <taxon>Streptophyta</taxon>
        <taxon>Embryophyta</taxon>
        <taxon>Tracheophyta</taxon>
        <taxon>Spermatophyta</taxon>
        <taxon>Magnoliopsida</taxon>
        <taxon>eudicotyledons</taxon>
        <taxon>Gunneridae</taxon>
        <taxon>Pentapetalae</taxon>
        <taxon>rosids</taxon>
        <taxon>malvids</taxon>
        <taxon>Malvales</taxon>
        <taxon>Malvaceae</taxon>
        <taxon>Malvoideae</taxon>
        <taxon>Gossypium</taxon>
    </lineage>
</organism>
<dbReference type="PaxDb" id="3635-A0A1U8KMS9"/>
<keyword evidence="2" id="KW-1185">Reference proteome</keyword>
<evidence type="ECO:0000313" key="2">
    <source>
        <dbReference type="Proteomes" id="UP000818029"/>
    </source>
</evidence>
<dbReference type="AlphaFoldDB" id="A0A1U8KMS9"/>
<dbReference type="KEGG" id="ghi:107918673"/>
<feature type="region of interest" description="Disordered" evidence="1">
    <location>
        <begin position="71"/>
        <end position="103"/>
    </location>
</feature>
<dbReference type="PANTHER" id="PTHR33699">
    <property type="entry name" value="EXPRESSED PROTEIN"/>
    <property type="match status" value="1"/>
</dbReference>
<reference evidence="2" key="1">
    <citation type="journal article" date="2020" name="Nat. Genet.">
        <title>Genomic diversifications of five Gossypium allopolyploid species and their impact on cotton improvement.</title>
        <authorList>
            <person name="Chen Z.J."/>
            <person name="Sreedasyam A."/>
            <person name="Ando A."/>
            <person name="Song Q."/>
            <person name="De Santiago L.M."/>
            <person name="Hulse-Kemp A.M."/>
            <person name="Ding M."/>
            <person name="Ye W."/>
            <person name="Kirkbride R.C."/>
            <person name="Jenkins J."/>
            <person name="Plott C."/>
            <person name="Lovell J."/>
            <person name="Lin Y.M."/>
            <person name="Vaughn R."/>
            <person name="Liu B."/>
            <person name="Simpson S."/>
            <person name="Scheffler B.E."/>
            <person name="Wen L."/>
            <person name="Saski C.A."/>
            <person name="Grover C.E."/>
            <person name="Hu G."/>
            <person name="Conover J.L."/>
            <person name="Carlson J.W."/>
            <person name="Shu S."/>
            <person name="Boston L.B."/>
            <person name="Williams M."/>
            <person name="Peterson D.G."/>
            <person name="McGee K."/>
            <person name="Jones D.C."/>
            <person name="Wendel J.F."/>
            <person name="Stelly D.M."/>
            <person name="Grimwood J."/>
            <person name="Schmutz J."/>
        </authorList>
    </citation>
    <scope>NUCLEOTIDE SEQUENCE [LARGE SCALE GENOMIC DNA]</scope>
    <source>
        <strain evidence="2">cv. TM-1</strain>
    </source>
</reference>
<proteinExistence type="predicted"/>
<protein>
    <submittedName>
        <fullName evidence="3">Uncharacterized protein isoform X1</fullName>
    </submittedName>
</protein>
<name>A0A1U8KMS9_GOSHI</name>
<dbReference type="STRING" id="3635.A0A1U8KMS9"/>
<dbReference type="OrthoDB" id="989908at2759"/>
<dbReference type="Proteomes" id="UP000818029">
    <property type="component" value="Chromosome D13"/>
</dbReference>
<reference evidence="3" key="2">
    <citation type="submission" date="2025-08" db="UniProtKB">
        <authorList>
            <consortium name="RefSeq"/>
        </authorList>
    </citation>
    <scope>IDENTIFICATION</scope>
</reference>
<sequence>MDDYNCKRSGQIPAFGDWDHANELPITQYFESAREAGLIRFSFSTEKPKPYLTDDLKTKHPRNHVPVRKQVSRVREKREGSGGGGPLVTEEKKAGRVGGVTDPPRKLHYQYHHRHPHHHVPNNINDCSKQHGSDVVPPKRLPVDEDLYKITPEILHSSKPVSAFSISFFVMFQFYLLVEVTQADNPHNLKSEGLNCTKL</sequence>